<evidence type="ECO:0000313" key="2">
    <source>
        <dbReference type="Proteomes" id="UP000828390"/>
    </source>
</evidence>
<proteinExistence type="predicted"/>
<gene>
    <name evidence="1" type="ORF">DPMN_148494</name>
</gene>
<reference evidence="1" key="1">
    <citation type="journal article" date="2019" name="bioRxiv">
        <title>The Genome of the Zebra Mussel, Dreissena polymorpha: A Resource for Invasive Species Research.</title>
        <authorList>
            <person name="McCartney M.A."/>
            <person name="Auch B."/>
            <person name="Kono T."/>
            <person name="Mallez S."/>
            <person name="Zhang Y."/>
            <person name="Obille A."/>
            <person name="Becker A."/>
            <person name="Abrahante J.E."/>
            <person name="Garbe J."/>
            <person name="Badalamenti J.P."/>
            <person name="Herman A."/>
            <person name="Mangelson H."/>
            <person name="Liachko I."/>
            <person name="Sullivan S."/>
            <person name="Sone E.D."/>
            <person name="Koren S."/>
            <person name="Silverstein K.A.T."/>
            <person name="Beckman K.B."/>
            <person name="Gohl D.M."/>
        </authorList>
    </citation>
    <scope>NUCLEOTIDE SEQUENCE</scope>
    <source>
        <strain evidence="1">Duluth1</strain>
        <tissue evidence="1">Whole animal</tissue>
    </source>
</reference>
<comment type="caution">
    <text evidence="1">The sequence shown here is derived from an EMBL/GenBank/DDBJ whole genome shotgun (WGS) entry which is preliminary data.</text>
</comment>
<accession>A0A9D4FAZ4</accession>
<evidence type="ECO:0000313" key="1">
    <source>
        <dbReference type="EMBL" id="KAH3794952.1"/>
    </source>
</evidence>
<name>A0A9D4FAZ4_DREPO</name>
<organism evidence="1 2">
    <name type="scientific">Dreissena polymorpha</name>
    <name type="common">Zebra mussel</name>
    <name type="synonym">Mytilus polymorpha</name>
    <dbReference type="NCBI Taxonomy" id="45954"/>
    <lineage>
        <taxon>Eukaryota</taxon>
        <taxon>Metazoa</taxon>
        <taxon>Spiralia</taxon>
        <taxon>Lophotrochozoa</taxon>
        <taxon>Mollusca</taxon>
        <taxon>Bivalvia</taxon>
        <taxon>Autobranchia</taxon>
        <taxon>Heteroconchia</taxon>
        <taxon>Euheterodonta</taxon>
        <taxon>Imparidentia</taxon>
        <taxon>Neoheterodontei</taxon>
        <taxon>Myida</taxon>
        <taxon>Dreissenoidea</taxon>
        <taxon>Dreissenidae</taxon>
        <taxon>Dreissena</taxon>
    </lineage>
</organism>
<keyword evidence="2" id="KW-1185">Reference proteome</keyword>
<dbReference type="AlphaFoldDB" id="A0A9D4FAZ4"/>
<dbReference type="EMBL" id="JAIWYP010000007">
    <property type="protein sequence ID" value="KAH3794952.1"/>
    <property type="molecule type" value="Genomic_DNA"/>
</dbReference>
<reference evidence="1" key="2">
    <citation type="submission" date="2020-11" db="EMBL/GenBank/DDBJ databases">
        <authorList>
            <person name="McCartney M.A."/>
            <person name="Auch B."/>
            <person name="Kono T."/>
            <person name="Mallez S."/>
            <person name="Becker A."/>
            <person name="Gohl D.M."/>
            <person name="Silverstein K.A.T."/>
            <person name="Koren S."/>
            <person name="Bechman K.B."/>
            <person name="Herman A."/>
            <person name="Abrahante J.E."/>
            <person name="Garbe J."/>
        </authorList>
    </citation>
    <scope>NUCLEOTIDE SEQUENCE</scope>
    <source>
        <strain evidence="1">Duluth1</strain>
        <tissue evidence="1">Whole animal</tissue>
    </source>
</reference>
<sequence length="50" mass="6053">MGDCTDQVASRAPFRSNTCIETRPRFIKYIDYEQAFYSEGWKSFWRLPRQ</sequence>
<dbReference type="Proteomes" id="UP000828390">
    <property type="component" value="Unassembled WGS sequence"/>
</dbReference>
<protein>
    <submittedName>
        <fullName evidence="1">Uncharacterized protein</fullName>
    </submittedName>
</protein>